<dbReference type="InterPro" id="IPR006626">
    <property type="entry name" value="PbH1"/>
</dbReference>
<dbReference type="InterPro" id="IPR039448">
    <property type="entry name" value="Beta_helix"/>
</dbReference>
<proteinExistence type="predicted"/>
<feature type="domain" description="Right handed beta helix" evidence="1">
    <location>
        <begin position="231"/>
        <end position="357"/>
    </location>
</feature>
<keyword evidence="3" id="KW-1185">Reference proteome</keyword>
<dbReference type="SUPFAM" id="SSF51126">
    <property type="entry name" value="Pectin lyase-like"/>
    <property type="match status" value="1"/>
</dbReference>
<gene>
    <name evidence="2" type="ORF">RVR_1703</name>
</gene>
<reference evidence="2 3" key="1">
    <citation type="journal article" date="2010" name="J. Bacteriol.">
        <title>Biochemical characterization of a novel indole prenyltransferase from Streptomyces sp. SN-593.</title>
        <authorList>
            <person name="Takahashi S."/>
            <person name="Takagi H."/>
            <person name="Toyoda A."/>
            <person name="Uramoto M."/>
            <person name="Nogawa T."/>
            <person name="Ueki M."/>
            <person name="Sakaki Y."/>
            <person name="Osada H."/>
        </authorList>
    </citation>
    <scope>NUCLEOTIDE SEQUENCE [LARGE SCALE GENOMIC DNA]</scope>
    <source>
        <strain evidence="2 3">SN-593</strain>
    </source>
</reference>
<accession>A0A7U3VMC4</accession>
<dbReference type="AlphaFoldDB" id="A0A7U3VMC4"/>
<dbReference type="InterPro" id="IPR012334">
    <property type="entry name" value="Pectin_lyas_fold"/>
</dbReference>
<dbReference type="InterPro" id="IPR011050">
    <property type="entry name" value="Pectin_lyase_fold/virulence"/>
</dbReference>
<dbReference type="SMART" id="SM00710">
    <property type="entry name" value="PbH1"/>
    <property type="match status" value="6"/>
</dbReference>
<reference evidence="2 3" key="3">
    <citation type="journal article" date="2011" name="Nat. Chem. Biol.">
        <title>Reveromycin A biosynthesis uses RevG and RevJ for stereospecific spiroacetal formation.</title>
        <authorList>
            <person name="Takahashi S."/>
            <person name="Toyoda A."/>
            <person name="Sekiyama Y."/>
            <person name="Takagi H."/>
            <person name="Nogawa T."/>
            <person name="Uramoto M."/>
            <person name="Suzuki R."/>
            <person name="Koshino H."/>
            <person name="Kumano T."/>
            <person name="Panthee S."/>
            <person name="Dairi T."/>
            <person name="Ishikawa J."/>
            <person name="Ikeda H."/>
            <person name="Sakaki Y."/>
            <person name="Osada H."/>
        </authorList>
    </citation>
    <scope>NUCLEOTIDE SEQUENCE [LARGE SCALE GENOMIC DNA]</scope>
    <source>
        <strain evidence="2 3">SN-593</strain>
    </source>
</reference>
<organism evidence="2 3">
    <name type="scientific">Actinacidiphila reveromycinica</name>
    <dbReference type="NCBI Taxonomy" id="659352"/>
    <lineage>
        <taxon>Bacteria</taxon>
        <taxon>Bacillati</taxon>
        <taxon>Actinomycetota</taxon>
        <taxon>Actinomycetes</taxon>
        <taxon>Kitasatosporales</taxon>
        <taxon>Streptomycetaceae</taxon>
        <taxon>Actinacidiphila</taxon>
    </lineage>
</organism>
<name>A0A7U3VMC4_9ACTN</name>
<reference evidence="2 3" key="4">
    <citation type="journal article" date="2020" name="Sci. Rep.">
        <title>beta-carboline chemical signals induce reveromycin production through a LuxR family regulator in Streptomyces sp. SN-593.</title>
        <authorList>
            <person name="Panthee S."/>
            <person name="Kito N."/>
            <person name="Hayashi T."/>
            <person name="Shimizu T."/>
            <person name="Ishikawa J."/>
            <person name="Hamamoto H."/>
            <person name="Osada H."/>
            <person name="Takahashi S."/>
        </authorList>
    </citation>
    <scope>NUCLEOTIDE SEQUENCE [LARGE SCALE GENOMIC DNA]</scope>
    <source>
        <strain evidence="2 3">SN-593</strain>
    </source>
</reference>
<sequence>MFVIRALVHQANTYVRPGDAPTDREVRTMSKKRTVLLAAATAAACCAVLGAAPAQAAPAKGRVLRVTSTEDTGRPGTLRWALEQSNAADGTDRIEIGKPAGIIRITSPLPVITHAVTITGAGTDRAGHPVVGIDGSSFIDTSTMDSCPGWTSGSGPNVRSIHAPGLAVEDSGNVTISGLTVRNFCIGLLALRSHDDTFAGNYLANNVGAAGIEVTGDDGAGNSTTGLSVRNTVAHNTFVNNGDGMEYTRGTSDGTITDNVFEAPRDAPGGFLPSQDIEFAGDGDNGNLIAGNTFLGGFSDGLQLSGDSDVVRDNLFAHQAEAIQAGGTHQLIEDNTLTGNHEGIVVSGASTTLTRNEISGDGAPVSACNAGGICATDPAYPTDVLGIDRGAGGVTPDDAGDTDGIQNFPVITTATSRNTTSVTATLASRPSTRYRIEFYADRKANPSGYGDGRTYLTSAVVTTDGKGNAKLALPTSAVRHITADGGRVTATATDLTTGSTSEFSASVAVR</sequence>
<evidence type="ECO:0000313" key="2">
    <source>
        <dbReference type="EMBL" id="BBA96417.1"/>
    </source>
</evidence>
<evidence type="ECO:0000259" key="1">
    <source>
        <dbReference type="Pfam" id="PF13229"/>
    </source>
</evidence>
<dbReference type="EMBL" id="AP018365">
    <property type="protein sequence ID" value="BBA96417.1"/>
    <property type="molecule type" value="Genomic_DNA"/>
</dbReference>
<protein>
    <submittedName>
        <fullName evidence="2">Putative 3-dehydroshikimate dehydratase</fullName>
    </submittedName>
</protein>
<dbReference type="Gene3D" id="2.160.20.10">
    <property type="entry name" value="Single-stranded right-handed beta-helix, Pectin lyase-like"/>
    <property type="match status" value="1"/>
</dbReference>
<dbReference type="KEGG" id="arev:RVR_1703"/>
<dbReference type="Pfam" id="PF13229">
    <property type="entry name" value="Beta_helix"/>
    <property type="match status" value="1"/>
</dbReference>
<evidence type="ECO:0000313" key="3">
    <source>
        <dbReference type="Proteomes" id="UP000595703"/>
    </source>
</evidence>
<reference evidence="2 3" key="2">
    <citation type="journal article" date="2011" name="J. Antibiot.">
        <title>Furaquinocins I and J: novel polyketide isoprenoid hybrid compounds from Streptomyces reveromyceticus SN-593.</title>
        <authorList>
            <person name="Panthee S."/>
            <person name="Takahashi S."/>
            <person name="Takagi H."/>
            <person name="Nogawa T."/>
            <person name="Oowada E."/>
            <person name="Uramoto M."/>
            <person name="Osada H."/>
        </authorList>
    </citation>
    <scope>NUCLEOTIDE SEQUENCE [LARGE SCALE GENOMIC DNA]</scope>
    <source>
        <strain evidence="2 3">SN-593</strain>
    </source>
</reference>
<dbReference type="Proteomes" id="UP000595703">
    <property type="component" value="Chromosome"/>
</dbReference>